<dbReference type="InterPro" id="IPR003439">
    <property type="entry name" value="ABC_transporter-like_ATP-bd"/>
</dbReference>
<name>A0ABZ2IP78_9BACT</name>
<dbReference type="Proteomes" id="UP001320603">
    <property type="component" value="Chromosome"/>
</dbReference>
<dbReference type="EMBL" id="CP146284">
    <property type="protein sequence ID" value="WWV66387.1"/>
    <property type="molecule type" value="Genomic_DNA"/>
</dbReference>
<dbReference type="InterPro" id="IPR032524">
    <property type="entry name" value="ABC_tran_C"/>
</dbReference>
<dbReference type="Gene3D" id="1.10.287.380">
    <property type="entry name" value="Valyl-tRNA synthetase, C-terminal domain"/>
    <property type="match status" value="1"/>
</dbReference>
<accession>A0ABZ2IP78</accession>
<dbReference type="Pfam" id="PF16326">
    <property type="entry name" value="ABC_tran_CTD"/>
    <property type="match status" value="1"/>
</dbReference>
<dbReference type="InterPro" id="IPR051309">
    <property type="entry name" value="ABCF_ATPase"/>
</dbReference>
<dbReference type="CDD" id="cd03221">
    <property type="entry name" value="ABCF_EF-3"/>
    <property type="match status" value="2"/>
</dbReference>
<dbReference type="Gene3D" id="3.40.50.300">
    <property type="entry name" value="P-loop containing nucleotide triphosphate hydrolases"/>
    <property type="match status" value="2"/>
</dbReference>
<dbReference type="GO" id="GO:0005524">
    <property type="term" value="F:ATP binding"/>
    <property type="evidence" value="ECO:0007669"/>
    <property type="project" value="UniProtKB-KW"/>
</dbReference>
<keyword evidence="2 5" id="KW-0067">ATP-binding</keyword>
<evidence type="ECO:0000256" key="1">
    <source>
        <dbReference type="ARBA" id="ARBA00022741"/>
    </source>
</evidence>
<organism evidence="5 6">
    <name type="scientific">Parabacteroides absconsus</name>
    <dbReference type="NCBI Taxonomy" id="2951805"/>
    <lineage>
        <taxon>Bacteria</taxon>
        <taxon>Pseudomonadati</taxon>
        <taxon>Bacteroidota</taxon>
        <taxon>Bacteroidia</taxon>
        <taxon>Bacteroidales</taxon>
        <taxon>Tannerellaceae</taxon>
        <taxon>Parabacteroides</taxon>
    </lineage>
</organism>
<dbReference type="SMART" id="SM00382">
    <property type="entry name" value="AAA"/>
    <property type="match status" value="2"/>
</dbReference>
<keyword evidence="1" id="KW-0547">Nucleotide-binding</keyword>
<sequence length="627" mass="72562">MVSFLQVDGLTKSFGDLVLFENITFGVAQGQKIGLIAKNGSGKTTLLNIIAGKEDYDSGSIVFRNDLRVGYLEQAPHYPEGLTVLQACFYSKNETVQLLAEYEQALVEDDTDKLNSLLERMDSLKAWDYEQRAKQILGELKIHNLEQKVESLSGGQLKRVALANVLITEPELIILDEPTNHLDLEMTEWLEDYLNRSTISILMVTHDRYFLDRVCSEIIEIDQKQIFQYKGNYSYYLEKRQERIDAQNAEVERASNLLRKELDWMRRQPQARGTKAKYRIDAFYELEKKAHQQREAGHVNLDVKASYIGSKIFEAVDVCKRFDDLKITDHFNYTFARYEKMGIVGNNGTGKSTFIKMLLGEVKPDSGHFDIGETVRFGYYSQEGLQFDEQMKVIDVVQNIAEYIDLGDGRKMGVAQFLNYFLFTPDRQHSYVYKLSGGEKRRLYLCTVLMRNPNFLVLDEPTNDLDIITLNVLEEYLRSFKGCVIVVSHDRYFMDKVVDHLLVFRGNADIKDFPGNYTQYRAWKEEQDQLKKQQEQALQSKQAPAEEKSRKPEKEVKRRLTFKEKKEFEALDAEIPALEAEKKELETAMSSGTLSTDELLAKSARISELMEELDEKTMRWLELSEWV</sequence>
<dbReference type="Pfam" id="PF12848">
    <property type="entry name" value="ABC_tran_Xtn"/>
    <property type="match status" value="1"/>
</dbReference>
<feature type="domain" description="ABC transporter" evidence="4">
    <location>
        <begin position="313"/>
        <end position="531"/>
    </location>
</feature>
<evidence type="ECO:0000259" key="4">
    <source>
        <dbReference type="PROSITE" id="PS50893"/>
    </source>
</evidence>
<feature type="domain" description="ABC transporter" evidence="4">
    <location>
        <begin position="5"/>
        <end position="248"/>
    </location>
</feature>
<evidence type="ECO:0000256" key="3">
    <source>
        <dbReference type="SAM" id="MobiDB-lite"/>
    </source>
</evidence>
<dbReference type="PROSITE" id="PS00211">
    <property type="entry name" value="ABC_TRANSPORTER_1"/>
    <property type="match status" value="1"/>
</dbReference>
<dbReference type="SUPFAM" id="SSF52540">
    <property type="entry name" value="P-loop containing nucleoside triphosphate hydrolases"/>
    <property type="match status" value="2"/>
</dbReference>
<keyword evidence="6" id="KW-1185">Reference proteome</keyword>
<protein>
    <submittedName>
        <fullName evidence="5">ABC-F family ATP-binding cassette domain-containing protein</fullName>
    </submittedName>
</protein>
<dbReference type="PROSITE" id="PS50893">
    <property type="entry name" value="ABC_TRANSPORTER_2"/>
    <property type="match status" value="2"/>
</dbReference>
<dbReference type="InterPro" id="IPR027417">
    <property type="entry name" value="P-loop_NTPase"/>
</dbReference>
<dbReference type="InterPro" id="IPR003593">
    <property type="entry name" value="AAA+_ATPase"/>
</dbReference>
<dbReference type="RefSeq" id="WP_251966200.1">
    <property type="nucleotide sequence ID" value="NZ_CP146284.1"/>
</dbReference>
<proteinExistence type="predicted"/>
<dbReference type="InterPro" id="IPR017871">
    <property type="entry name" value="ABC_transporter-like_CS"/>
</dbReference>
<gene>
    <name evidence="5" type="ORF">NEE14_015700</name>
</gene>
<reference evidence="5 6" key="1">
    <citation type="submission" date="2024-02" db="EMBL/GenBank/DDBJ databases">
        <title>Whole genome sequencing of Parabacteroides sp. AD58.</title>
        <authorList>
            <person name="Chaplin A.V."/>
            <person name="Pikina A.P."/>
            <person name="Sokolova S.R."/>
            <person name="Korostin D.O."/>
            <person name="Efimov B.A."/>
        </authorList>
    </citation>
    <scope>NUCLEOTIDE SEQUENCE [LARGE SCALE GENOMIC DNA]</scope>
    <source>
        <strain evidence="5 6">AD58</strain>
    </source>
</reference>
<dbReference type="PANTHER" id="PTHR42855:SF1">
    <property type="entry name" value="ABC TRANSPORTER DOMAIN-CONTAINING PROTEIN"/>
    <property type="match status" value="1"/>
</dbReference>
<dbReference type="InterPro" id="IPR037118">
    <property type="entry name" value="Val-tRNA_synth_C_sf"/>
</dbReference>
<evidence type="ECO:0000256" key="2">
    <source>
        <dbReference type="ARBA" id="ARBA00022840"/>
    </source>
</evidence>
<dbReference type="Pfam" id="PF00005">
    <property type="entry name" value="ABC_tran"/>
    <property type="match status" value="2"/>
</dbReference>
<evidence type="ECO:0000313" key="6">
    <source>
        <dbReference type="Proteomes" id="UP001320603"/>
    </source>
</evidence>
<dbReference type="InterPro" id="IPR032781">
    <property type="entry name" value="ABC_tran_Xtn"/>
</dbReference>
<feature type="compositionally biased region" description="Basic and acidic residues" evidence="3">
    <location>
        <begin position="544"/>
        <end position="557"/>
    </location>
</feature>
<evidence type="ECO:0000313" key="5">
    <source>
        <dbReference type="EMBL" id="WWV66387.1"/>
    </source>
</evidence>
<feature type="region of interest" description="Disordered" evidence="3">
    <location>
        <begin position="531"/>
        <end position="557"/>
    </location>
</feature>
<dbReference type="PANTHER" id="PTHR42855">
    <property type="entry name" value="ABC TRANSPORTER ATP-BINDING SUBUNIT"/>
    <property type="match status" value="1"/>
</dbReference>